<dbReference type="PRINTS" id="PR00124">
    <property type="entry name" value="ATPASEC"/>
</dbReference>
<accession>A0A7X3BVV9</accession>
<dbReference type="PROSITE" id="PS00605">
    <property type="entry name" value="ATPASE_C"/>
    <property type="match status" value="1"/>
</dbReference>
<keyword evidence="10 14" id="KW-0446">Lipid-binding</keyword>
<dbReference type="SUPFAM" id="SSF81333">
    <property type="entry name" value="F1F0 ATP synthase subunit C"/>
    <property type="match status" value="1"/>
</dbReference>
<dbReference type="InterPro" id="IPR038662">
    <property type="entry name" value="ATP_synth_F0_csu_sf"/>
</dbReference>
<keyword evidence="5 14" id="KW-0138">CF(0)</keyword>
<evidence type="ECO:0000313" key="16">
    <source>
        <dbReference type="EMBL" id="MTT76244.1"/>
    </source>
</evidence>
<evidence type="ECO:0000256" key="14">
    <source>
        <dbReference type="HAMAP-Rule" id="MF_01396"/>
    </source>
</evidence>
<dbReference type="GO" id="GO:0008289">
    <property type="term" value="F:lipid binding"/>
    <property type="evidence" value="ECO:0007669"/>
    <property type="project" value="UniProtKB-KW"/>
</dbReference>
<feature type="site" description="Reversibly protonated during proton transport" evidence="14">
    <location>
        <position position="66"/>
    </location>
</feature>
<evidence type="ECO:0000256" key="13">
    <source>
        <dbReference type="ARBA" id="ARBA00025198"/>
    </source>
</evidence>
<comment type="caution">
    <text evidence="16">The sequence shown here is derived from an EMBL/GenBank/DDBJ whole genome shotgun (WGS) entry which is preliminary data.</text>
</comment>
<evidence type="ECO:0000256" key="9">
    <source>
        <dbReference type="ARBA" id="ARBA00023065"/>
    </source>
</evidence>
<evidence type="ECO:0000256" key="10">
    <source>
        <dbReference type="ARBA" id="ARBA00023121"/>
    </source>
</evidence>
<evidence type="ECO:0000313" key="19">
    <source>
        <dbReference type="Proteomes" id="UP000484547"/>
    </source>
</evidence>
<comment type="function">
    <text evidence="13 14">F(1)F(0) ATP synthase produces ATP from ADP in the presence of a proton or sodium gradient. F-type ATPases consist of two structural domains, F(1) containing the extramembraneous catalytic core and F(0) containing the membrane proton channel, linked together by a central stalk and a peripheral stalk. During catalysis, ATP synthesis in the catalytic domain of F(1) is coupled via a rotary mechanism of the central stalk subunits to proton translocation.</text>
</comment>
<keyword evidence="3 14" id="KW-0813">Transport</keyword>
<dbReference type="EMBL" id="WNBM01000005">
    <property type="protein sequence ID" value="MTT76244.1"/>
    <property type="molecule type" value="Genomic_DNA"/>
</dbReference>
<dbReference type="OrthoDB" id="2357540at2"/>
<evidence type="ECO:0000256" key="8">
    <source>
        <dbReference type="ARBA" id="ARBA00022989"/>
    </source>
</evidence>
<dbReference type="AlphaFoldDB" id="A0A7X3BVV9"/>
<reference evidence="18 19" key="1">
    <citation type="journal article" date="2019" name="Nat. Med.">
        <title>A library of human gut bacterial isolates paired with longitudinal multiomics data enables mechanistic microbiome research.</title>
        <authorList>
            <person name="Poyet M."/>
            <person name="Groussin M."/>
            <person name="Gibbons S.M."/>
            <person name="Avila-Pacheco J."/>
            <person name="Jiang X."/>
            <person name="Kearney S.M."/>
            <person name="Perrotta A.R."/>
            <person name="Berdy B."/>
            <person name="Zhao S."/>
            <person name="Lieberman T.D."/>
            <person name="Swanson P.K."/>
            <person name="Smith M."/>
            <person name="Roesemann S."/>
            <person name="Alexander J.E."/>
            <person name="Rich S.A."/>
            <person name="Livny J."/>
            <person name="Vlamakis H."/>
            <person name="Clish C."/>
            <person name="Bullock K."/>
            <person name="Deik A."/>
            <person name="Scott J."/>
            <person name="Pierce K.A."/>
            <person name="Xavier R.J."/>
            <person name="Alm E.J."/>
        </authorList>
    </citation>
    <scope>NUCLEOTIDE SEQUENCE [LARGE SCALE GENOMIC DNA]</scope>
    <source>
        <strain evidence="16 19">BIOML-A13</strain>
        <strain evidence="17 18">BIOML-A3</strain>
    </source>
</reference>
<comment type="caution">
    <text evidence="14">Lacks conserved residue(s) required for the propagation of feature annotation.</text>
</comment>
<dbReference type="GO" id="GO:0033177">
    <property type="term" value="C:proton-transporting two-sector ATPase complex, proton-transporting domain"/>
    <property type="evidence" value="ECO:0007669"/>
    <property type="project" value="InterPro"/>
</dbReference>
<keyword evidence="8 14" id="KW-1133">Transmembrane helix</keyword>
<keyword evidence="4 14" id="KW-1003">Cell membrane</keyword>
<evidence type="ECO:0000256" key="12">
    <source>
        <dbReference type="ARBA" id="ARBA00023310"/>
    </source>
</evidence>
<dbReference type="GO" id="GO:0005886">
    <property type="term" value="C:plasma membrane"/>
    <property type="evidence" value="ECO:0007669"/>
    <property type="project" value="UniProtKB-SubCell"/>
</dbReference>
<sequence length="87" mass="9014">MNEMTENAIITAASLIGAGLVCLGAANGAGTGNGHLCGRTIESMARQPEESGKLMTTMLICVGLVESMPILCYVIAIVLVFANPFIK</sequence>
<comment type="function">
    <text evidence="14">Key component of the F(0) channel; it plays a direct role in translocation across the membrane. A homomeric c-ring of between 10-14 subunits forms the central stalk rotor element with the F(1) delta and epsilon subunits.</text>
</comment>
<comment type="subcellular location">
    <subcellularLocation>
        <location evidence="1 14">Cell membrane</location>
        <topology evidence="1 14">Multi-pass membrane protein</topology>
    </subcellularLocation>
</comment>
<keyword evidence="9 14" id="KW-0406">Ion transport</keyword>
<feature type="domain" description="V-ATPase proteolipid subunit C-like" evidence="15">
    <location>
        <begin position="16"/>
        <end position="79"/>
    </location>
</feature>
<evidence type="ECO:0000313" key="18">
    <source>
        <dbReference type="Proteomes" id="UP000443070"/>
    </source>
</evidence>
<evidence type="ECO:0000256" key="6">
    <source>
        <dbReference type="ARBA" id="ARBA00022692"/>
    </source>
</evidence>
<dbReference type="InterPro" id="IPR020537">
    <property type="entry name" value="ATP_synth_F0_csu_DDCD_BS"/>
</dbReference>
<dbReference type="NCBIfam" id="TIGR01260">
    <property type="entry name" value="ATP_synt_c"/>
    <property type="match status" value="1"/>
</dbReference>
<organism evidence="16 19">
    <name type="scientific">Phascolarctobacterium faecium</name>
    <dbReference type="NCBI Taxonomy" id="33025"/>
    <lineage>
        <taxon>Bacteria</taxon>
        <taxon>Bacillati</taxon>
        <taxon>Bacillota</taxon>
        <taxon>Negativicutes</taxon>
        <taxon>Acidaminococcales</taxon>
        <taxon>Acidaminococcaceae</taxon>
        <taxon>Phascolarctobacterium</taxon>
    </lineage>
</organism>
<keyword evidence="12 14" id="KW-0066">ATP synthesis</keyword>
<dbReference type="GO" id="GO:0045259">
    <property type="term" value="C:proton-transporting ATP synthase complex"/>
    <property type="evidence" value="ECO:0007669"/>
    <property type="project" value="UniProtKB-KW"/>
</dbReference>
<evidence type="ECO:0000256" key="11">
    <source>
        <dbReference type="ARBA" id="ARBA00023136"/>
    </source>
</evidence>
<dbReference type="GeneID" id="49406484"/>
<dbReference type="CDD" id="cd18185">
    <property type="entry name" value="ATP-synt_Fo_c_ATPE"/>
    <property type="match status" value="1"/>
</dbReference>
<keyword evidence="11 14" id="KW-0472">Membrane</keyword>
<dbReference type="HAMAP" id="MF_01396">
    <property type="entry name" value="ATP_synth_c_bact"/>
    <property type="match status" value="1"/>
</dbReference>
<evidence type="ECO:0000256" key="5">
    <source>
        <dbReference type="ARBA" id="ARBA00022547"/>
    </source>
</evidence>
<proteinExistence type="inferred from homology"/>
<evidence type="ECO:0000256" key="3">
    <source>
        <dbReference type="ARBA" id="ARBA00022448"/>
    </source>
</evidence>
<evidence type="ECO:0000256" key="4">
    <source>
        <dbReference type="ARBA" id="ARBA00022475"/>
    </source>
</evidence>
<dbReference type="Proteomes" id="UP000443070">
    <property type="component" value="Unassembled WGS sequence"/>
</dbReference>
<dbReference type="RefSeq" id="WP_113077761.1">
    <property type="nucleotide sequence ID" value="NZ_AP019004.1"/>
</dbReference>
<gene>
    <name evidence="14 16" type="primary">atpE</name>
    <name evidence="16" type="ORF">GMD11_08200</name>
    <name evidence="17" type="ORF">GMD18_07855</name>
</gene>
<dbReference type="InterPro" id="IPR000454">
    <property type="entry name" value="ATP_synth_F0_csu"/>
</dbReference>
<dbReference type="Gene3D" id="1.20.20.10">
    <property type="entry name" value="F1F0 ATP synthase subunit C"/>
    <property type="match status" value="1"/>
</dbReference>
<dbReference type="GO" id="GO:0046933">
    <property type="term" value="F:proton-transporting ATP synthase activity, rotational mechanism"/>
    <property type="evidence" value="ECO:0007669"/>
    <property type="project" value="UniProtKB-UniRule"/>
</dbReference>
<dbReference type="EMBL" id="WNBW01000005">
    <property type="protein sequence ID" value="MTU04308.1"/>
    <property type="molecule type" value="Genomic_DNA"/>
</dbReference>
<evidence type="ECO:0000256" key="7">
    <source>
        <dbReference type="ARBA" id="ARBA00022781"/>
    </source>
</evidence>
<dbReference type="Proteomes" id="UP000484547">
    <property type="component" value="Unassembled WGS sequence"/>
</dbReference>
<dbReference type="NCBIfam" id="NF005363">
    <property type="entry name" value="PRK06876.1"/>
    <property type="match status" value="1"/>
</dbReference>
<protein>
    <recommendedName>
        <fullName evidence="14">ATP synthase subunit c</fullName>
    </recommendedName>
    <alternativeName>
        <fullName evidence="14">ATP synthase F(0) sector subunit c</fullName>
    </alternativeName>
    <alternativeName>
        <fullName evidence="14">F-type ATPase subunit c</fullName>
        <shortName evidence="14">F-ATPase subunit c</shortName>
    </alternativeName>
    <alternativeName>
        <fullName evidence="14">Lipid-binding protein</fullName>
    </alternativeName>
</protein>
<evidence type="ECO:0000256" key="1">
    <source>
        <dbReference type="ARBA" id="ARBA00004651"/>
    </source>
</evidence>
<evidence type="ECO:0000259" key="15">
    <source>
        <dbReference type="Pfam" id="PF00137"/>
    </source>
</evidence>
<keyword evidence="7 14" id="KW-0375">Hydrogen ion transport</keyword>
<feature type="transmembrane region" description="Helical" evidence="14">
    <location>
        <begin position="52"/>
        <end position="82"/>
    </location>
</feature>
<dbReference type="PANTHER" id="PTHR10031:SF0">
    <property type="entry name" value="ATPASE PROTEIN 9"/>
    <property type="match status" value="1"/>
</dbReference>
<evidence type="ECO:0000313" key="17">
    <source>
        <dbReference type="EMBL" id="MTU04308.1"/>
    </source>
</evidence>
<dbReference type="InterPro" id="IPR002379">
    <property type="entry name" value="ATPase_proteolipid_c-like_dom"/>
</dbReference>
<keyword evidence="18" id="KW-1185">Reference proteome</keyword>
<dbReference type="InterPro" id="IPR005953">
    <property type="entry name" value="ATP_synth_csu_bac/chlpt"/>
</dbReference>
<comment type="similarity">
    <text evidence="2 14">Belongs to the ATPase C chain family.</text>
</comment>
<evidence type="ECO:0000256" key="2">
    <source>
        <dbReference type="ARBA" id="ARBA00006704"/>
    </source>
</evidence>
<keyword evidence="6 14" id="KW-0812">Transmembrane</keyword>
<dbReference type="InterPro" id="IPR035921">
    <property type="entry name" value="F/V-ATP_Csub_sf"/>
</dbReference>
<name>A0A7X3BVV9_9FIRM</name>
<dbReference type="FunFam" id="1.20.20.10:FF:000002">
    <property type="entry name" value="ATP synthase subunit c"/>
    <property type="match status" value="1"/>
</dbReference>
<dbReference type="PANTHER" id="PTHR10031">
    <property type="entry name" value="ATP SYNTHASE LIPID-BINDING PROTEIN, MITOCHONDRIAL"/>
    <property type="match status" value="1"/>
</dbReference>
<dbReference type="Pfam" id="PF00137">
    <property type="entry name" value="ATP-synt_C"/>
    <property type="match status" value="1"/>
</dbReference>